<gene>
    <name evidence="2" type="ORF">MM415A00766_0012</name>
    <name evidence="3" type="ORF">MM415B02575_0011</name>
    <name evidence="1" type="ORF">TM448A01329_0006</name>
</gene>
<dbReference type="AlphaFoldDB" id="A0A6H1ZPL1"/>
<dbReference type="EMBL" id="MT142837">
    <property type="protein sequence ID" value="QJA89305.1"/>
    <property type="molecule type" value="Genomic_DNA"/>
</dbReference>
<dbReference type="EMBL" id="MT144133">
    <property type="protein sequence ID" value="QJA49361.1"/>
    <property type="molecule type" value="Genomic_DNA"/>
</dbReference>
<evidence type="ECO:0000313" key="1">
    <source>
        <dbReference type="EMBL" id="QJA49361.1"/>
    </source>
</evidence>
<organism evidence="1">
    <name type="scientific">viral metagenome</name>
    <dbReference type="NCBI Taxonomy" id="1070528"/>
    <lineage>
        <taxon>unclassified sequences</taxon>
        <taxon>metagenomes</taxon>
        <taxon>organismal metagenomes</taxon>
    </lineage>
</organism>
<evidence type="ECO:0000313" key="3">
    <source>
        <dbReference type="EMBL" id="QJA89305.1"/>
    </source>
</evidence>
<accession>A0A6H1ZPL1</accession>
<protein>
    <submittedName>
        <fullName evidence="1">Uncharacterized protein</fullName>
    </submittedName>
</protein>
<dbReference type="EMBL" id="MT142410">
    <property type="protein sequence ID" value="QJA80183.1"/>
    <property type="molecule type" value="Genomic_DNA"/>
</dbReference>
<name>A0A6H1ZPL1_9ZZZZ</name>
<evidence type="ECO:0000313" key="2">
    <source>
        <dbReference type="EMBL" id="QJA80183.1"/>
    </source>
</evidence>
<proteinExistence type="predicted"/>
<reference evidence="1" key="1">
    <citation type="submission" date="2020-03" db="EMBL/GenBank/DDBJ databases">
        <title>The deep terrestrial virosphere.</title>
        <authorList>
            <person name="Holmfeldt K."/>
            <person name="Nilsson E."/>
            <person name="Simone D."/>
            <person name="Lopez-Fernandez M."/>
            <person name="Wu X."/>
            <person name="de Brujin I."/>
            <person name="Lundin D."/>
            <person name="Andersson A."/>
            <person name="Bertilsson S."/>
            <person name="Dopson M."/>
        </authorList>
    </citation>
    <scope>NUCLEOTIDE SEQUENCE</scope>
    <source>
        <strain evidence="2">MM415A00766</strain>
        <strain evidence="3">MM415B02575</strain>
        <strain evidence="1">TM448A01329</strain>
    </source>
</reference>
<sequence>MPKEQIEQIGIITKQGNIVTVKWADGVPQIKKVELLYSLSMAEHEVFVRHKYFAQSNIIDPHTQKNVLIPKEKGTPN</sequence>